<dbReference type="EnsemblMetazoa" id="CapteT224291">
    <property type="protein sequence ID" value="CapteP224291"/>
    <property type="gene ID" value="CapteG224291"/>
</dbReference>
<comment type="similarity">
    <text evidence="3 10">Belongs to the alpha-carbonic anhydrase family.</text>
</comment>
<dbReference type="EMBL" id="AMQN01015611">
    <property type="status" value="NOT_ANNOTATED_CDS"/>
    <property type="molecule type" value="Genomic_DNA"/>
</dbReference>
<dbReference type="PROSITE" id="PS00162">
    <property type="entry name" value="ALPHA_CA_1"/>
    <property type="match status" value="1"/>
</dbReference>
<accession>R7T953</accession>
<evidence type="ECO:0000256" key="5">
    <source>
        <dbReference type="ARBA" id="ARBA00022530"/>
    </source>
</evidence>
<evidence type="ECO:0000256" key="4">
    <source>
        <dbReference type="ARBA" id="ARBA00012925"/>
    </source>
</evidence>
<dbReference type="Gene3D" id="3.10.200.10">
    <property type="entry name" value="Alpha carbonic anhydrase"/>
    <property type="match status" value="1"/>
</dbReference>
<dbReference type="InterPro" id="IPR036398">
    <property type="entry name" value="CA_dom_sf"/>
</dbReference>
<evidence type="ECO:0000256" key="9">
    <source>
        <dbReference type="ARBA" id="ARBA00048348"/>
    </source>
</evidence>
<dbReference type="Proteomes" id="UP000014760">
    <property type="component" value="Unassembled WGS sequence"/>
</dbReference>
<evidence type="ECO:0000259" key="11">
    <source>
        <dbReference type="PROSITE" id="PS51144"/>
    </source>
</evidence>
<evidence type="ECO:0000256" key="6">
    <source>
        <dbReference type="ARBA" id="ARBA00022723"/>
    </source>
</evidence>
<evidence type="ECO:0000256" key="7">
    <source>
        <dbReference type="ARBA" id="ARBA00022833"/>
    </source>
</evidence>
<dbReference type="PROSITE" id="PS51144">
    <property type="entry name" value="ALPHA_CA_2"/>
    <property type="match status" value="1"/>
</dbReference>
<dbReference type="InterPro" id="IPR023561">
    <property type="entry name" value="Carbonic_anhydrase_a-class"/>
</dbReference>
<dbReference type="Pfam" id="PF00194">
    <property type="entry name" value="Carb_anhydrase"/>
    <property type="match status" value="1"/>
</dbReference>
<comment type="cofactor">
    <cofactor evidence="1 10">
        <name>Zn(2+)</name>
        <dbReference type="ChEBI" id="CHEBI:29105"/>
    </cofactor>
</comment>
<feature type="domain" description="Alpha-carbonic anhydrase" evidence="11">
    <location>
        <begin position="2"/>
        <end position="279"/>
    </location>
</feature>
<keyword evidence="7 10" id="KW-0862">Zinc</keyword>
<dbReference type="EMBL" id="KB312069">
    <property type="protein sequence ID" value="ELT87930.1"/>
    <property type="molecule type" value="Genomic_DNA"/>
</dbReference>
<keyword evidence="5" id="KW-0272">Extracellular matrix</keyword>
<dbReference type="CDD" id="cd00326">
    <property type="entry name" value="alpha_CA"/>
    <property type="match status" value="1"/>
</dbReference>
<reference evidence="13" key="3">
    <citation type="submission" date="2015-06" db="UniProtKB">
        <authorList>
            <consortium name="EnsemblMetazoa"/>
        </authorList>
    </citation>
    <scope>IDENTIFICATION</scope>
</reference>
<dbReference type="SUPFAM" id="SSF51069">
    <property type="entry name" value="Carbonic anhydrase"/>
    <property type="match status" value="1"/>
</dbReference>
<reference evidence="12 14" key="2">
    <citation type="journal article" date="2013" name="Nature">
        <title>Insights into bilaterian evolution from three spiralian genomes.</title>
        <authorList>
            <person name="Simakov O."/>
            <person name="Marletaz F."/>
            <person name="Cho S.J."/>
            <person name="Edsinger-Gonzales E."/>
            <person name="Havlak P."/>
            <person name="Hellsten U."/>
            <person name="Kuo D.H."/>
            <person name="Larsson T."/>
            <person name="Lv J."/>
            <person name="Arendt D."/>
            <person name="Savage R."/>
            <person name="Osoegawa K."/>
            <person name="de Jong P."/>
            <person name="Grimwood J."/>
            <person name="Chapman J.A."/>
            <person name="Shapiro H."/>
            <person name="Aerts A."/>
            <person name="Otillar R.P."/>
            <person name="Terry A.Y."/>
            <person name="Boore J.L."/>
            <person name="Grigoriev I.V."/>
            <person name="Lindberg D.R."/>
            <person name="Seaver E.C."/>
            <person name="Weisblat D.A."/>
            <person name="Putnam N.H."/>
            <person name="Rokhsar D.S."/>
        </authorList>
    </citation>
    <scope>NUCLEOTIDE SEQUENCE</scope>
    <source>
        <strain evidence="12 14">I ESC-2004</strain>
    </source>
</reference>
<dbReference type="OrthoDB" id="429145at2759"/>
<dbReference type="AlphaFoldDB" id="R7T953"/>
<dbReference type="InterPro" id="IPR018338">
    <property type="entry name" value="Carbonic_anhydrase_a-class_CS"/>
</dbReference>
<evidence type="ECO:0000256" key="1">
    <source>
        <dbReference type="ARBA" id="ARBA00001947"/>
    </source>
</evidence>
<dbReference type="GO" id="GO:0004089">
    <property type="term" value="F:carbonate dehydratase activity"/>
    <property type="evidence" value="ECO:0007669"/>
    <property type="project" value="UniProtKB-UniRule"/>
</dbReference>
<name>R7T953_CAPTE</name>
<keyword evidence="8 10" id="KW-0456">Lyase</keyword>
<keyword evidence="14" id="KW-1185">Reference proteome</keyword>
<protein>
    <recommendedName>
        <fullName evidence="4 10">Carbonic anhydrase</fullName>
        <ecNumber evidence="4 10">4.2.1.1</ecNumber>
    </recommendedName>
</protein>
<dbReference type="GO" id="GO:0008270">
    <property type="term" value="F:zinc ion binding"/>
    <property type="evidence" value="ECO:0007669"/>
    <property type="project" value="UniProtKB-UniRule"/>
</dbReference>
<comment type="subcellular location">
    <subcellularLocation>
        <location evidence="2">Secreted</location>
        <location evidence="2">Extracellular space</location>
        <location evidence="2">Extracellular matrix</location>
    </subcellularLocation>
</comment>
<keyword evidence="6 10" id="KW-0479">Metal-binding</keyword>
<evidence type="ECO:0000256" key="2">
    <source>
        <dbReference type="ARBA" id="ARBA00004498"/>
    </source>
</evidence>
<keyword evidence="5" id="KW-0964">Secreted</keyword>
<dbReference type="STRING" id="283909.R7T953"/>
<dbReference type="EC" id="4.2.1.1" evidence="4 10"/>
<dbReference type="HOGENOM" id="CLU_039326_2_1_1"/>
<evidence type="ECO:0000256" key="8">
    <source>
        <dbReference type="ARBA" id="ARBA00023239"/>
    </source>
</evidence>
<reference evidence="14" key="1">
    <citation type="submission" date="2012-12" db="EMBL/GenBank/DDBJ databases">
        <authorList>
            <person name="Hellsten U."/>
            <person name="Grimwood J."/>
            <person name="Chapman J.A."/>
            <person name="Shapiro H."/>
            <person name="Aerts A."/>
            <person name="Otillar R.P."/>
            <person name="Terry A.Y."/>
            <person name="Boore J.L."/>
            <person name="Simakov O."/>
            <person name="Marletaz F."/>
            <person name="Cho S.-J."/>
            <person name="Edsinger-Gonzales E."/>
            <person name="Havlak P."/>
            <person name="Kuo D.-H."/>
            <person name="Larsson T."/>
            <person name="Lv J."/>
            <person name="Arendt D."/>
            <person name="Savage R."/>
            <person name="Osoegawa K."/>
            <person name="de Jong P."/>
            <person name="Lindberg D.R."/>
            <person name="Seaver E.C."/>
            <person name="Weisblat D.A."/>
            <person name="Putnam N.H."/>
            <person name="Grigoriev I.V."/>
            <person name="Rokhsar D.S."/>
        </authorList>
    </citation>
    <scope>NUCLEOTIDE SEQUENCE</scope>
    <source>
        <strain evidence="14">I ESC-2004</strain>
    </source>
</reference>
<evidence type="ECO:0000313" key="13">
    <source>
        <dbReference type="EnsemblMetazoa" id="CapteP224291"/>
    </source>
</evidence>
<dbReference type="GO" id="GO:0005737">
    <property type="term" value="C:cytoplasm"/>
    <property type="evidence" value="ECO:0007669"/>
    <property type="project" value="TreeGrafter"/>
</dbReference>
<dbReference type="PANTHER" id="PTHR18952">
    <property type="entry name" value="CARBONIC ANHYDRASE"/>
    <property type="match status" value="1"/>
</dbReference>
<proteinExistence type="inferred from homology"/>
<evidence type="ECO:0000256" key="3">
    <source>
        <dbReference type="ARBA" id="ARBA00010718"/>
    </source>
</evidence>
<gene>
    <name evidence="12" type="ORF">CAPTEDRAFT_224291</name>
</gene>
<comment type="function">
    <text evidence="10">Reversible hydration of carbon dioxide.</text>
</comment>
<dbReference type="InterPro" id="IPR001148">
    <property type="entry name" value="CA_dom"/>
</dbReference>
<dbReference type="SMART" id="SM01057">
    <property type="entry name" value="Carb_anhydrase"/>
    <property type="match status" value="1"/>
</dbReference>
<dbReference type="FunCoup" id="R7T953">
    <property type="interactions" value="47"/>
</dbReference>
<evidence type="ECO:0000313" key="14">
    <source>
        <dbReference type="Proteomes" id="UP000014760"/>
    </source>
</evidence>
<evidence type="ECO:0000313" key="12">
    <source>
        <dbReference type="EMBL" id="ELT87930.1"/>
    </source>
</evidence>
<dbReference type="PANTHER" id="PTHR18952:SF141">
    <property type="entry name" value="CARBONIC ANHYDRASE"/>
    <property type="match status" value="1"/>
</dbReference>
<evidence type="ECO:0000256" key="10">
    <source>
        <dbReference type="RuleBase" id="RU367011"/>
    </source>
</evidence>
<dbReference type="OMA" id="FHVNYED"/>
<organism evidence="12">
    <name type="scientific">Capitella teleta</name>
    <name type="common">Polychaete worm</name>
    <dbReference type="NCBI Taxonomy" id="283909"/>
    <lineage>
        <taxon>Eukaryota</taxon>
        <taxon>Metazoa</taxon>
        <taxon>Spiralia</taxon>
        <taxon>Lophotrochozoa</taxon>
        <taxon>Annelida</taxon>
        <taxon>Polychaeta</taxon>
        <taxon>Sedentaria</taxon>
        <taxon>Scolecida</taxon>
        <taxon>Capitellidae</taxon>
        <taxon>Capitella</taxon>
    </lineage>
</organism>
<sequence length="284" mass="31231">MSNWGYTKADGPSTWGNVAPAALGKRQSPIDIVPSQAKYDSSLKDKPFKIEYTPGNAKSITNNGKSVTMAYDPSGSSLTGGPLRNKFQLAQFHFHWGTSNDCGSEHTVDGKMFASEAHLVHYNTDLFKDFGEAAQADNGLTVLGVFLKVGEKNHAGFQKVIDLVKSIPFADDTLEVKGGYDPSLLLPEDCSRYWTYLGSLTTPPCFESVNWVVFRDPIEVSQEQINVLRGISNQSRENANTNNGEVGVHLADGDYASGRLVNNYRPPVPLNDRQVISSFRKFFV</sequence>
<comment type="catalytic activity">
    <reaction evidence="9 10">
        <text>hydrogencarbonate + H(+) = CO2 + H2O</text>
        <dbReference type="Rhea" id="RHEA:10748"/>
        <dbReference type="ChEBI" id="CHEBI:15377"/>
        <dbReference type="ChEBI" id="CHEBI:15378"/>
        <dbReference type="ChEBI" id="CHEBI:16526"/>
        <dbReference type="ChEBI" id="CHEBI:17544"/>
        <dbReference type="EC" id="4.2.1.1"/>
    </reaction>
</comment>